<dbReference type="AlphaFoldDB" id="F6FG70"/>
<evidence type="ECO:0000313" key="2">
    <source>
        <dbReference type="Proteomes" id="UP000007952"/>
    </source>
</evidence>
<reference evidence="1 2" key="1">
    <citation type="journal article" date="2011" name="J. Bacteriol.">
        <title>Complete genome sequences of two hemotropic Mycoplasmas, Mycoplasma haemofelis strain Ohio2 and Mycoplasma suis strain Illinois.</title>
        <authorList>
            <person name="Messick J.B."/>
            <person name="Santos A.P."/>
            <person name="Guimaraes A.M."/>
        </authorList>
    </citation>
    <scope>NUCLEOTIDE SEQUENCE [LARGE SCALE GENOMIC DNA]</scope>
    <source>
        <strain evidence="1 2">Ohio2</strain>
    </source>
</reference>
<accession>F6FG70</accession>
<organism evidence="1 2">
    <name type="scientific">Mycoplasma haemofelis (strain Ohio2)</name>
    <dbReference type="NCBI Taxonomy" id="859194"/>
    <lineage>
        <taxon>Bacteria</taxon>
        <taxon>Bacillati</taxon>
        <taxon>Mycoplasmatota</taxon>
        <taxon>Mollicutes</taxon>
        <taxon>Mycoplasmataceae</taxon>
        <taxon>Mycoplasma</taxon>
    </lineage>
</organism>
<dbReference type="KEGG" id="mhf:MHF_1332"/>
<dbReference type="STRING" id="859194.MHF_1332"/>
<dbReference type="EMBL" id="CP002808">
    <property type="protein sequence ID" value="AEG73568.1"/>
    <property type="molecule type" value="Genomic_DNA"/>
</dbReference>
<protein>
    <submittedName>
        <fullName evidence="1">Uncharacterized protein</fullName>
    </submittedName>
</protein>
<dbReference type="BioCyc" id="MHAE859194:G1GR7-1327-MONOMER"/>
<proteinExistence type="predicted"/>
<gene>
    <name evidence="1" type="ordered locus">MHF_1332</name>
</gene>
<name>F6FG70_MYCHI</name>
<dbReference type="Proteomes" id="UP000007952">
    <property type="component" value="Chromosome"/>
</dbReference>
<sequence length="210" mass="23388">MNLINSLILLGSMGSVATGAYLTQGYWMPSKEEKSKSIRDSLEGKKLISSTLSGTPLVKQWEEEFESDKAKIEALLGQGTLDKVKGGVALSTWCSNQMSLDSEQNKGVLENVKKYCLVRSVSDQLKRKSKTLLGTSHTDEWKATYDKRKRASEKRSDVGLSGESNWNEGDDLVKVKEWCSGNSEQEFLVSEQGTSDLYTKVLKWCTKEGE</sequence>
<reference key="2">
    <citation type="submission" date="2011-05" db="EMBL/GenBank/DDBJ databases">
        <title>The Genome of Mycoplasma haemofelis Strain Ohio2, a pathogenic hemoplasma of the cat.</title>
        <authorList>
            <person name="Santos A.P."/>
            <person name="Guimaraes A.M.S."/>
            <person name="SanMiguel P.J."/>
            <person name="Martin S.W."/>
            <person name="Messick J.B."/>
        </authorList>
    </citation>
    <scope>NUCLEOTIDE SEQUENCE</scope>
    <source>
        <strain>Ohio2</strain>
    </source>
</reference>
<evidence type="ECO:0000313" key="1">
    <source>
        <dbReference type="EMBL" id="AEG73568.1"/>
    </source>
</evidence>
<dbReference type="HOGENOM" id="CLU_113690_0_0_14"/>